<accession>A0A366LJR1</accession>
<organism evidence="6 7">
    <name type="scientific">Spongiactinospora rosea</name>
    <dbReference type="NCBI Taxonomy" id="2248750"/>
    <lineage>
        <taxon>Bacteria</taxon>
        <taxon>Bacillati</taxon>
        <taxon>Actinomycetota</taxon>
        <taxon>Actinomycetes</taxon>
        <taxon>Streptosporangiales</taxon>
        <taxon>Streptosporangiaceae</taxon>
        <taxon>Spongiactinospora</taxon>
    </lineage>
</organism>
<proteinExistence type="inferred from homology"/>
<evidence type="ECO:0000256" key="4">
    <source>
        <dbReference type="ARBA" id="ARBA00023163"/>
    </source>
</evidence>
<evidence type="ECO:0000313" key="7">
    <source>
        <dbReference type="Proteomes" id="UP000253303"/>
    </source>
</evidence>
<evidence type="ECO:0000256" key="2">
    <source>
        <dbReference type="ARBA" id="ARBA00023015"/>
    </source>
</evidence>
<dbReference type="PANTHER" id="PTHR30346">
    <property type="entry name" value="TRANSCRIPTIONAL DUAL REGULATOR HCAR-RELATED"/>
    <property type="match status" value="1"/>
</dbReference>
<dbReference type="InterPro" id="IPR036390">
    <property type="entry name" value="WH_DNA-bd_sf"/>
</dbReference>
<dbReference type="InterPro" id="IPR000847">
    <property type="entry name" value="LysR_HTH_N"/>
</dbReference>
<dbReference type="SUPFAM" id="SSF46785">
    <property type="entry name" value="Winged helix' DNA-binding domain"/>
    <property type="match status" value="1"/>
</dbReference>
<name>A0A366LJR1_9ACTN</name>
<dbReference type="Gene3D" id="3.40.190.10">
    <property type="entry name" value="Periplasmic binding protein-like II"/>
    <property type="match status" value="2"/>
</dbReference>
<dbReference type="OrthoDB" id="79118at2"/>
<dbReference type="FunFam" id="1.10.10.10:FF:000001">
    <property type="entry name" value="LysR family transcriptional regulator"/>
    <property type="match status" value="1"/>
</dbReference>
<comment type="similarity">
    <text evidence="1">Belongs to the LysR transcriptional regulatory family.</text>
</comment>
<dbReference type="InterPro" id="IPR005119">
    <property type="entry name" value="LysR_subst-bd"/>
</dbReference>
<dbReference type="Pfam" id="PF03466">
    <property type="entry name" value="LysR_substrate"/>
    <property type="match status" value="1"/>
</dbReference>
<dbReference type="SUPFAM" id="SSF53850">
    <property type="entry name" value="Periplasmic binding protein-like II"/>
    <property type="match status" value="1"/>
</dbReference>
<sequence>MNNVEIRELRYFVTVAEELSFSRAAQRLGIAQPPLSRSIRRLEAKLGTPLFERTTRLVTLTAAAEELLDSSRSVITAFDAALRRARRTGGARQPLLVAARSRDAGLLAKIRARYESMPGRRPLSAMVTGWQDPAVLVRRGEADAALLSSPFDTAGLDAEPLLTEPRVAVLPAGHRLAGRRRLRRADLAGEPFPYRPGAEPAMTAYWSGRDQNPLPRRPLRHGPAVCGLAQILEVVALGRAVAFVPASAAGSHPRADLVYLPVSDLSPRVVAVAWPRAATAPYIADFVRAAEDLAEEGGFTASPGTP</sequence>
<keyword evidence="3" id="KW-0238">DNA-binding</keyword>
<dbReference type="PROSITE" id="PS50931">
    <property type="entry name" value="HTH_LYSR"/>
    <property type="match status" value="1"/>
</dbReference>
<dbReference type="InterPro" id="IPR036388">
    <property type="entry name" value="WH-like_DNA-bd_sf"/>
</dbReference>
<dbReference type="PRINTS" id="PR00039">
    <property type="entry name" value="HTHLYSR"/>
</dbReference>
<dbReference type="GO" id="GO:0003677">
    <property type="term" value="F:DNA binding"/>
    <property type="evidence" value="ECO:0007669"/>
    <property type="project" value="UniProtKB-KW"/>
</dbReference>
<evidence type="ECO:0000256" key="1">
    <source>
        <dbReference type="ARBA" id="ARBA00009437"/>
    </source>
</evidence>
<dbReference type="EMBL" id="QMEY01000038">
    <property type="protein sequence ID" value="RBQ14101.1"/>
    <property type="molecule type" value="Genomic_DNA"/>
</dbReference>
<comment type="caution">
    <text evidence="6">The sequence shown here is derived from an EMBL/GenBank/DDBJ whole genome shotgun (WGS) entry which is preliminary data.</text>
</comment>
<dbReference type="AlphaFoldDB" id="A0A366LJR1"/>
<evidence type="ECO:0000259" key="5">
    <source>
        <dbReference type="PROSITE" id="PS50931"/>
    </source>
</evidence>
<dbReference type="PANTHER" id="PTHR30346:SF0">
    <property type="entry name" value="HCA OPERON TRANSCRIPTIONAL ACTIVATOR HCAR"/>
    <property type="match status" value="1"/>
</dbReference>
<feature type="domain" description="HTH lysR-type" evidence="5">
    <location>
        <begin position="4"/>
        <end position="61"/>
    </location>
</feature>
<dbReference type="Gene3D" id="1.10.10.10">
    <property type="entry name" value="Winged helix-like DNA-binding domain superfamily/Winged helix DNA-binding domain"/>
    <property type="match status" value="1"/>
</dbReference>
<dbReference type="GO" id="GO:0032993">
    <property type="term" value="C:protein-DNA complex"/>
    <property type="evidence" value="ECO:0007669"/>
    <property type="project" value="TreeGrafter"/>
</dbReference>
<evidence type="ECO:0000256" key="3">
    <source>
        <dbReference type="ARBA" id="ARBA00023125"/>
    </source>
</evidence>
<evidence type="ECO:0000313" key="6">
    <source>
        <dbReference type="EMBL" id="RBQ14101.1"/>
    </source>
</evidence>
<dbReference type="Proteomes" id="UP000253303">
    <property type="component" value="Unassembled WGS sequence"/>
</dbReference>
<protein>
    <submittedName>
        <fullName evidence="6">LysR family transcriptional regulator</fullName>
    </submittedName>
</protein>
<keyword evidence="2" id="KW-0805">Transcription regulation</keyword>
<dbReference type="Pfam" id="PF00126">
    <property type="entry name" value="HTH_1"/>
    <property type="match status" value="1"/>
</dbReference>
<reference evidence="6 7" key="1">
    <citation type="submission" date="2018-06" db="EMBL/GenBank/DDBJ databases">
        <title>Sphaerisporangium craniellae sp. nov., isolated from a marine sponge in the South China Sea.</title>
        <authorList>
            <person name="Li L."/>
        </authorList>
    </citation>
    <scope>NUCLEOTIDE SEQUENCE [LARGE SCALE GENOMIC DNA]</scope>
    <source>
        <strain evidence="6 7">LHW63015</strain>
    </source>
</reference>
<keyword evidence="7" id="KW-1185">Reference proteome</keyword>
<dbReference type="GO" id="GO:0003700">
    <property type="term" value="F:DNA-binding transcription factor activity"/>
    <property type="evidence" value="ECO:0007669"/>
    <property type="project" value="InterPro"/>
</dbReference>
<gene>
    <name evidence="6" type="ORF">DP939_42305</name>
</gene>
<keyword evidence="4" id="KW-0804">Transcription</keyword>
<dbReference type="RefSeq" id="WP_113986477.1">
    <property type="nucleotide sequence ID" value="NZ_QMEY01000038.1"/>
</dbReference>